<dbReference type="GO" id="GO:0005524">
    <property type="term" value="F:ATP binding"/>
    <property type="evidence" value="ECO:0007669"/>
    <property type="project" value="UniProtKB-KW"/>
</dbReference>
<dbReference type="CDD" id="cd17957">
    <property type="entry name" value="DEADc_DDX52"/>
    <property type="match status" value="1"/>
</dbReference>
<proteinExistence type="inferred from homology"/>
<dbReference type="PROSITE" id="PS51192">
    <property type="entry name" value="HELICASE_ATP_BIND_1"/>
    <property type="match status" value="1"/>
</dbReference>
<dbReference type="PROSITE" id="PS51194">
    <property type="entry name" value="HELICASE_CTER"/>
    <property type="match status" value="1"/>
</dbReference>
<dbReference type="Proteomes" id="UP000466442">
    <property type="component" value="Linkage Group LG12"/>
</dbReference>
<evidence type="ECO:0000256" key="7">
    <source>
        <dbReference type="ARBA" id="ARBA00022884"/>
    </source>
</evidence>
<dbReference type="Pfam" id="PF00270">
    <property type="entry name" value="DEAD"/>
    <property type="match status" value="1"/>
</dbReference>
<keyword evidence="7" id="KW-0694">RNA-binding</keyword>
<dbReference type="OrthoDB" id="360161at2759"/>
<keyword evidence="3" id="KW-0547">Nucleotide-binding</keyword>
<dbReference type="PANTHER" id="PTHR47959">
    <property type="entry name" value="ATP-DEPENDENT RNA HELICASE RHLE-RELATED"/>
    <property type="match status" value="1"/>
</dbReference>
<comment type="subcellular location">
    <subcellularLocation>
        <location evidence="1">Nucleus</location>
        <location evidence="1">Nucleolus</location>
    </subcellularLocation>
</comment>
<protein>
    <recommendedName>
        <fullName evidence="10">Probable ATP-dependent RNA helicase DDX52</fullName>
        <ecNumber evidence="2">3.6.4.13</ecNumber>
    </recommendedName>
</protein>
<evidence type="ECO:0000256" key="4">
    <source>
        <dbReference type="ARBA" id="ARBA00022801"/>
    </source>
</evidence>
<dbReference type="GO" id="GO:0003723">
    <property type="term" value="F:RNA binding"/>
    <property type="evidence" value="ECO:0007669"/>
    <property type="project" value="UniProtKB-KW"/>
</dbReference>
<keyword evidence="14" id="KW-1185">Reference proteome</keyword>
<evidence type="ECO:0000313" key="14">
    <source>
        <dbReference type="Proteomes" id="UP000466442"/>
    </source>
</evidence>
<dbReference type="GO" id="GO:0016787">
    <property type="term" value="F:hydrolase activity"/>
    <property type="evidence" value="ECO:0007669"/>
    <property type="project" value="UniProtKB-KW"/>
</dbReference>
<organism evidence="13 14">
    <name type="scientific">Apolygus lucorum</name>
    <name type="common">Small green plant bug</name>
    <name type="synonym">Lygocoris lucorum</name>
    <dbReference type="NCBI Taxonomy" id="248454"/>
    <lineage>
        <taxon>Eukaryota</taxon>
        <taxon>Metazoa</taxon>
        <taxon>Ecdysozoa</taxon>
        <taxon>Arthropoda</taxon>
        <taxon>Hexapoda</taxon>
        <taxon>Insecta</taxon>
        <taxon>Pterygota</taxon>
        <taxon>Neoptera</taxon>
        <taxon>Paraneoptera</taxon>
        <taxon>Hemiptera</taxon>
        <taxon>Heteroptera</taxon>
        <taxon>Panheteroptera</taxon>
        <taxon>Cimicomorpha</taxon>
        <taxon>Miridae</taxon>
        <taxon>Mirini</taxon>
        <taxon>Apolygus</taxon>
    </lineage>
</organism>
<dbReference type="GO" id="GO:0003724">
    <property type="term" value="F:RNA helicase activity"/>
    <property type="evidence" value="ECO:0007669"/>
    <property type="project" value="UniProtKB-EC"/>
</dbReference>
<feature type="region of interest" description="Disordered" evidence="12">
    <location>
        <begin position="481"/>
        <end position="517"/>
    </location>
</feature>
<dbReference type="EC" id="3.6.4.13" evidence="2"/>
<dbReference type="GO" id="GO:0030490">
    <property type="term" value="P:maturation of SSU-rRNA"/>
    <property type="evidence" value="ECO:0007669"/>
    <property type="project" value="InterPro"/>
</dbReference>
<evidence type="ECO:0000256" key="2">
    <source>
        <dbReference type="ARBA" id="ARBA00012552"/>
    </source>
</evidence>
<dbReference type="AlphaFoldDB" id="A0A6A4J8C0"/>
<evidence type="ECO:0000256" key="11">
    <source>
        <dbReference type="ARBA" id="ARBA00047984"/>
    </source>
</evidence>
<feature type="region of interest" description="Disordered" evidence="12">
    <location>
        <begin position="17"/>
        <end position="50"/>
    </location>
</feature>
<dbReference type="InterPro" id="IPR001650">
    <property type="entry name" value="Helicase_C-like"/>
</dbReference>
<dbReference type="InterPro" id="IPR027417">
    <property type="entry name" value="P-loop_NTPase"/>
</dbReference>
<comment type="caution">
    <text evidence="13">The sequence shown here is derived from an EMBL/GenBank/DDBJ whole genome shotgun (WGS) entry which is preliminary data.</text>
</comment>
<dbReference type="InterPro" id="IPR011545">
    <property type="entry name" value="DEAD/DEAH_box_helicase_dom"/>
</dbReference>
<dbReference type="InterPro" id="IPR014001">
    <property type="entry name" value="Helicase_ATP-bd"/>
</dbReference>
<feature type="compositionally biased region" description="Basic and acidic residues" evidence="12">
    <location>
        <begin position="34"/>
        <end position="43"/>
    </location>
</feature>
<reference evidence="13" key="1">
    <citation type="journal article" date="2021" name="Mol. Ecol. Resour.">
        <title>Apolygus lucorum genome provides insights into omnivorousness and mesophyll feeding.</title>
        <authorList>
            <person name="Liu Y."/>
            <person name="Liu H."/>
            <person name="Wang H."/>
            <person name="Huang T."/>
            <person name="Liu B."/>
            <person name="Yang B."/>
            <person name="Yin L."/>
            <person name="Li B."/>
            <person name="Zhang Y."/>
            <person name="Zhang S."/>
            <person name="Jiang F."/>
            <person name="Zhang X."/>
            <person name="Ren Y."/>
            <person name="Wang B."/>
            <person name="Wang S."/>
            <person name="Lu Y."/>
            <person name="Wu K."/>
            <person name="Fan W."/>
            <person name="Wang G."/>
        </authorList>
    </citation>
    <scope>NUCLEOTIDE SEQUENCE</scope>
    <source>
        <strain evidence="13">12Hb</strain>
    </source>
</reference>
<dbReference type="FunFam" id="3.40.50.300:FF:000759">
    <property type="entry name" value="probable ATP-dependent RNA helicase DDX52"/>
    <property type="match status" value="1"/>
</dbReference>
<keyword evidence="4" id="KW-0378">Hydrolase</keyword>
<comment type="catalytic activity">
    <reaction evidence="11">
        <text>ATP + H2O = ADP + phosphate + H(+)</text>
        <dbReference type="Rhea" id="RHEA:13065"/>
        <dbReference type="ChEBI" id="CHEBI:15377"/>
        <dbReference type="ChEBI" id="CHEBI:15378"/>
        <dbReference type="ChEBI" id="CHEBI:30616"/>
        <dbReference type="ChEBI" id="CHEBI:43474"/>
        <dbReference type="ChEBI" id="CHEBI:456216"/>
        <dbReference type="EC" id="3.6.4.13"/>
    </reaction>
</comment>
<keyword evidence="5" id="KW-0347">Helicase</keyword>
<dbReference type="InterPro" id="IPR044764">
    <property type="entry name" value="DDX52/Rok1_DEADc"/>
</dbReference>
<evidence type="ECO:0000256" key="1">
    <source>
        <dbReference type="ARBA" id="ARBA00004604"/>
    </source>
</evidence>
<comment type="similarity">
    <text evidence="9">Belongs to the DEAD box helicase family. DDX52/ROK1 subfamily.</text>
</comment>
<dbReference type="PANTHER" id="PTHR47959:SF15">
    <property type="entry name" value="RNA HELICASE"/>
    <property type="match status" value="1"/>
</dbReference>
<evidence type="ECO:0000256" key="5">
    <source>
        <dbReference type="ARBA" id="ARBA00022806"/>
    </source>
</evidence>
<name>A0A6A4J8C0_APOLU</name>
<dbReference type="Pfam" id="PF00271">
    <property type="entry name" value="Helicase_C"/>
    <property type="match status" value="1"/>
</dbReference>
<keyword evidence="6" id="KW-0067">ATP-binding</keyword>
<dbReference type="SMART" id="SM00487">
    <property type="entry name" value="DEXDc"/>
    <property type="match status" value="1"/>
</dbReference>
<evidence type="ECO:0000256" key="8">
    <source>
        <dbReference type="ARBA" id="ARBA00023242"/>
    </source>
</evidence>
<accession>A0A6A4J8C0</accession>
<dbReference type="SMART" id="SM00490">
    <property type="entry name" value="HELICc"/>
    <property type="match status" value="1"/>
</dbReference>
<gene>
    <name evidence="13" type="ORF">GE061_003969</name>
</gene>
<dbReference type="EMBL" id="WIXP02000012">
    <property type="protein sequence ID" value="KAF6201577.1"/>
    <property type="molecule type" value="Genomic_DNA"/>
</dbReference>
<feature type="compositionally biased region" description="Basic and acidic residues" evidence="12">
    <location>
        <begin position="483"/>
        <end position="495"/>
    </location>
</feature>
<dbReference type="Gene3D" id="3.40.50.300">
    <property type="entry name" value="P-loop containing nucleotide triphosphate hydrolases"/>
    <property type="match status" value="2"/>
</dbReference>
<keyword evidence="8" id="KW-0539">Nucleus</keyword>
<evidence type="ECO:0000256" key="6">
    <source>
        <dbReference type="ARBA" id="ARBA00022840"/>
    </source>
</evidence>
<dbReference type="GO" id="GO:0005829">
    <property type="term" value="C:cytosol"/>
    <property type="evidence" value="ECO:0007669"/>
    <property type="project" value="TreeGrafter"/>
</dbReference>
<evidence type="ECO:0000256" key="3">
    <source>
        <dbReference type="ARBA" id="ARBA00022741"/>
    </source>
</evidence>
<evidence type="ECO:0000313" key="13">
    <source>
        <dbReference type="EMBL" id="KAF6201577.1"/>
    </source>
</evidence>
<evidence type="ECO:0000256" key="9">
    <source>
        <dbReference type="ARBA" id="ARBA00024355"/>
    </source>
</evidence>
<dbReference type="GO" id="GO:0005730">
    <property type="term" value="C:nucleolus"/>
    <property type="evidence" value="ECO:0007669"/>
    <property type="project" value="UniProtKB-SubCell"/>
</dbReference>
<evidence type="ECO:0000256" key="12">
    <source>
        <dbReference type="SAM" id="MobiDB-lite"/>
    </source>
</evidence>
<feature type="compositionally biased region" description="Basic residues" evidence="12">
    <location>
        <begin position="501"/>
        <end position="517"/>
    </location>
</feature>
<evidence type="ECO:0000256" key="10">
    <source>
        <dbReference type="ARBA" id="ARBA00044533"/>
    </source>
</evidence>
<sequence>MNSDNVLNILWRGVKSKPRKSLPDKTTQVTQGDEVFKVKKEESTSDESDVEEVTHLQSVKVKAEPNPERIVGLRKKNNITVKGKNLPPPLESFDELASVYGVDENIVNNLKSAGYDGPTPIQMQAIPALLKGRQVLACAPTGSGKTVAFLAPVLASLGKPSRKGFRALILSPTRELAKQIFRECTLLSAGTGLKANYITKVRQDDTYGTKFSSKFDVLISTPNRLIHLLRLKPDLINLQSVEWLVVDESDKLFEAGTRGFRDQLAEIYKACDNENLKRAMFSATYTVHVARWCRKNLKKVVEIAVGHRNTTVDKVEQELVYAGSEQGKLHAFRDLIRKGMSPPVLVFVQSKDRAKQLFDELIYDGINVDVIHSDRTQHQRDNVVRAFREGKIWVLICTDIMGRGVDFVGIKLVVNYDFPNSAISYIHRIGRTGRAGMAGRAVTYFTDEDKPALRTIARVMKDSGCPVPEYMLSLKKTSKRDRLKMENTVPDREDISTGAPKLKRFKTNQKLKKKSIQ</sequence>
<dbReference type="SUPFAM" id="SSF52540">
    <property type="entry name" value="P-loop containing nucleoside triphosphate hydrolases"/>
    <property type="match status" value="1"/>
</dbReference>
<dbReference type="CDD" id="cd18787">
    <property type="entry name" value="SF2_C_DEAD"/>
    <property type="match status" value="1"/>
</dbReference>
<dbReference type="InterPro" id="IPR050079">
    <property type="entry name" value="DEAD_box_RNA_helicase"/>
</dbReference>